<evidence type="ECO:0000259" key="9">
    <source>
        <dbReference type="PROSITE" id="PS50929"/>
    </source>
</evidence>
<comment type="caution">
    <text evidence="10">The sequence shown here is derived from an EMBL/GenBank/DDBJ whole genome shotgun (WGS) entry which is preliminary data.</text>
</comment>
<dbReference type="GO" id="GO:0005524">
    <property type="term" value="F:ATP binding"/>
    <property type="evidence" value="ECO:0007669"/>
    <property type="project" value="UniProtKB-KW"/>
</dbReference>
<dbReference type="InterPro" id="IPR003593">
    <property type="entry name" value="AAA+_ATPase"/>
</dbReference>
<keyword evidence="4 10" id="KW-0067">ATP-binding</keyword>
<dbReference type="InterPro" id="IPR011527">
    <property type="entry name" value="ABC1_TM_dom"/>
</dbReference>
<dbReference type="Gene3D" id="3.40.50.300">
    <property type="entry name" value="P-loop containing nucleotide triphosphate hydrolases"/>
    <property type="match status" value="1"/>
</dbReference>
<protein>
    <submittedName>
        <fullName evidence="10">ABC transporter, ATP-binding protein</fullName>
    </submittedName>
</protein>
<dbReference type="OrthoDB" id="1905236at2"/>
<organism evidence="10 11">
    <name type="scientific">Peptostreptococcus stomatis DSM 17678</name>
    <dbReference type="NCBI Taxonomy" id="596315"/>
    <lineage>
        <taxon>Bacteria</taxon>
        <taxon>Bacillati</taxon>
        <taxon>Bacillota</taxon>
        <taxon>Clostridia</taxon>
        <taxon>Peptostreptococcales</taxon>
        <taxon>Peptostreptococcaceae</taxon>
        <taxon>Peptostreptococcus</taxon>
    </lineage>
</organism>
<evidence type="ECO:0000256" key="3">
    <source>
        <dbReference type="ARBA" id="ARBA00022741"/>
    </source>
</evidence>
<dbReference type="Pfam" id="PF00664">
    <property type="entry name" value="ABC_membrane"/>
    <property type="match status" value="1"/>
</dbReference>
<dbReference type="PROSITE" id="PS00211">
    <property type="entry name" value="ABC_TRANSPORTER_1"/>
    <property type="match status" value="1"/>
</dbReference>
<dbReference type="Gene3D" id="1.20.1560.10">
    <property type="entry name" value="ABC transporter type 1, transmembrane domain"/>
    <property type="match status" value="1"/>
</dbReference>
<dbReference type="PANTHER" id="PTHR43394">
    <property type="entry name" value="ATP-DEPENDENT PERMEASE MDL1, MITOCHONDRIAL"/>
    <property type="match status" value="1"/>
</dbReference>
<evidence type="ECO:0000256" key="4">
    <source>
        <dbReference type="ARBA" id="ARBA00022840"/>
    </source>
</evidence>
<dbReference type="InterPro" id="IPR017871">
    <property type="entry name" value="ABC_transporter-like_CS"/>
</dbReference>
<dbReference type="AlphaFoldDB" id="E0E4K1"/>
<dbReference type="CDD" id="cd07346">
    <property type="entry name" value="ABC_6TM_exporters"/>
    <property type="match status" value="1"/>
</dbReference>
<dbReference type="InterPro" id="IPR027417">
    <property type="entry name" value="P-loop_NTPase"/>
</dbReference>
<feature type="transmembrane region" description="Helical" evidence="7">
    <location>
        <begin position="21"/>
        <end position="39"/>
    </location>
</feature>
<dbReference type="Proteomes" id="UP000003244">
    <property type="component" value="Unassembled WGS sequence"/>
</dbReference>
<dbReference type="FunFam" id="3.40.50.300:FF:000218">
    <property type="entry name" value="Multidrug ABC transporter ATP-binding protein"/>
    <property type="match status" value="1"/>
</dbReference>
<dbReference type="RefSeq" id="WP_007790503.1">
    <property type="nucleotide sequence ID" value="NZ_ADGQ01000066.1"/>
</dbReference>
<feature type="transmembrane region" description="Helical" evidence="7">
    <location>
        <begin position="145"/>
        <end position="171"/>
    </location>
</feature>
<dbReference type="GO" id="GO:0005886">
    <property type="term" value="C:plasma membrane"/>
    <property type="evidence" value="ECO:0007669"/>
    <property type="project" value="UniProtKB-SubCell"/>
</dbReference>
<evidence type="ECO:0000259" key="8">
    <source>
        <dbReference type="PROSITE" id="PS50893"/>
    </source>
</evidence>
<dbReference type="Pfam" id="PF00005">
    <property type="entry name" value="ABC_tran"/>
    <property type="match status" value="1"/>
</dbReference>
<reference evidence="10 11" key="1">
    <citation type="submission" date="2010-08" db="EMBL/GenBank/DDBJ databases">
        <authorList>
            <person name="Harkins D.M."/>
            <person name="Madupu R."/>
            <person name="Durkin A.S."/>
            <person name="Torralba M."/>
            <person name="Methe B."/>
            <person name="Sutton G.G."/>
            <person name="Nelson K.E."/>
        </authorList>
    </citation>
    <scope>NUCLEOTIDE SEQUENCE [LARGE SCALE GENOMIC DNA]</scope>
    <source>
        <strain evidence="10 11">DSM 17678</strain>
    </source>
</reference>
<keyword evidence="3" id="KW-0547">Nucleotide-binding</keyword>
<dbReference type="SUPFAM" id="SSF90123">
    <property type="entry name" value="ABC transporter transmembrane region"/>
    <property type="match status" value="1"/>
</dbReference>
<dbReference type="SUPFAM" id="SSF52540">
    <property type="entry name" value="P-loop containing nucleoside triphosphate hydrolases"/>
    <property type="match status" value="1"/>
</dbReference>
<dbReference type="SMART" id="SM00382">
    <property type="entry name" value="AAA"/>
    <property type="match status" value="1"/>
</dbReference>
<dbReference type="eggNOG" id="COG1132">
    <property type="taxonomic scope" value="Bacteria"/>
</dbReference>
<evidence type="ECO:0000256" key="5">
    <source>
        <dbReference type="ARBA" id="ARBA00022989"/>
    </source>
</evidence>
<name>E0E4K1_9FIRM</name>
<evidence type="ECO:0000313" key="11">
    <source>
        <dbReference type="Proteomes" id="UP000003244"/>
    </source>
</evidence>
<keyword evidence="6 7" id="KW-0472">Membrane</keyword>
<dbReference type="PROSITE" id="PS50893">
    <property type="entry name" value="ABC_TRANSPORTER_2"/>
    <property type="match status" value="1"/>
</dbReference>
<dbReference type="GO" id="GO:0015421">
    <property type="term" value="F:ABC-type oligopeptide transporter activity"/>
    <property type="evidence" value="ECO:0007669"/>
    <property type="project" value="TreeGrafter"/>
</dbReference>
<dbReference type="GO" id="GO:0016887">
    <property type="term" value="F:ATP hydrolysis activity"/>
    <property type="evidence" value="ECO:0007669"/>
    <property type="project" value="InterPro"/>
</dbReference>
<comment type="subcellular location">
    <subcellularLocation>
        <location evidence="1">Cell membrane</location>
        <topology evidence="1">Multi-pass membrane protein</topology>
    </subcellularLocation>
</comment>
<evidence type="ECO:0000256" key="7">
    <source>
        <dbReference type="SAM" id="Phobius"/>
    </source>
</evidence>
<keyword evidence="2 7" id="KW-0812">Transmembrane</keyword>
<gene>
    <name evidence="10" type="ORF">HMPREF0634_1378</name>
</gene>
<feature type="transmembrane region" description="Helical" evidence="7">
    <location>
        <begin position="59"/>
        <end position="87"/>
    </location>
</feature>
<feature type="domain" description="ABC transmembrane type-1" evidence="9">
    <location>
        <begin position="23"/>
        <end position="305"/>
    </location>
</feature>
<evidence type="ECO:0000313" key="10">
    <source>
        <dbReference type="EMBL" id="EFM64182.1"/>
    </source>
</evidence>
<dbReference type="PROSITE" id="PS50929">
    <property type="entry name" value="ABC_TM1F"/>
    <property type="match status" value="1"/>
</dbReference>
<evidence type="ECO:0000256" key="1">
    <source>
        <dbReference type="ARBA" id="ARBA00004651"/>
    </source>
</evidence>
<keyword evidence="5 7" id="KW-1133">Transmembrane helix</keyword>
<feature type="domain" description="ABC transporter" evidence="8">
    <location>
        <begin position="340"/>
        <end position="578"/>
    </location>
</feature>
<accession>E0E4K1</accession>
<keyword evidence="11" id="KW-1185">Reference proteome</keyword>
<dbReference type="EMBL" id="ADGQ01000066">
    <property type="protein sequence ID" value="EFM64182.1"/>
    <property type="molecule type" value="Genomic_DNA"/>
</dbReference>
<dbReference type="GeneID" id="84801216"/>
<dbReference type="InterPro" id="IPR039421">
    <property type="entry name" value="Type_1_exporter"/>
</dbReference>
<dbReference type="InterPro" id="IPR003439">
    <property type="entry name" value="ABC_transporter-like_ATP-bd"/>
</dbReference>
<proteinExistence type="predicted"/>
<sequence length="579" mass="66148">MMKKSNLRRFIKFVIKINKKTILISLILLIIGIVANIYVPLLTKNMIDRGIIDRNTERLFIYLVIFVAISLIDIVSDIILGYLYSLMRSKVVVMLRMKLLEHISILSGEFFTDKKTGNLLSIVQSDIDIVESIDTELFLNMMKNIVIAGISVIFMAKLQIELFVVVVFLQISLIIVQKKFSGCIFEIIGQMRKEYGELYNIVQEYILNIMNIVISKSKRKFITDYISLSRKIINKSIKTDVLLRTNISIARILNVFITIIIFGYGGYKIIKSEFTLGSLVAFQAYTKMLTGPSMNIINANNHIQKSKVSIDRVYDILDQQPNIRQDNSLLKYHCDCIDKIKFKDVYFSYEHTNSDKDNYILNNLNIEFKRGKIVALVGSSGCGKSTIVNLIYRLWDVNKGLIYFGENEIKSMNLMSLRKHISIITQDIITFDGSIKDNIVMRKKITDEKLTSVCDSVGISEFIGSLEDGINTQIGERGIKLSGGQKQKISIARAILNDSDIIIFDEATSALDNISQKNILKNLKPYLKNKIVIMIAHRLSTIKNVDYIYVLKNGEVVEQGRHPELMNINGLYRKLYNDD</sequence>
<evidence type="ECO:0000256" key="6">
    <source>
        <dbReference type="ARBA" id="ARBA00023136"/>
    </source>
</evidence>
<dbReference type="STRING" id="596315.HMPREF0634_1378"/>
<dbReference type="PANTHER" id="PTHR43394:SF1">
    <property type="entry name" value="ATP-BINDING CASSETTE SUB-FAMILY B MEMBER 10, MITOCHONDRIAL"/>
    <property type="match status" value="1"/>
</dbReference>
<evidence type="ECO:0000256" key="2">
    <source>
        <dbReference type="ARBA" id="ARBA00022692"/>
    </source>
</evidence>
<dbReference type="InterPro" id="IPR036640">
    <property type="entry name" value="ABC1_TM_sf"/>
</dbReference>